<feature type="repeat" description="WD" evidence="3">
    <location>
        <begin position="1116"/>
        <end position="1157"/>
    </location>
</feature>
<reference evidence="5 6" key="1">
    <citation type="journal article" date="2015" name="Genome Announc.">
        <title>Draft Genome of the Euendolithic (true boring) Cyanobacterium Mastigocoleus testarum strain BC008.</title>
        <authorList>
            <person name="Guida B.S."/>
            <person name="Garcia-Pichel F."/>
        </authorList>
    </citation>
    <scope>NUCLEOTIDE SEQUENCE [LARGE SCALE GENOMIC DNA]</scope>
    <source>
        <strain evidence="5 6">BC008</strain>
    </source>
</reference>
<dbReference type="PRINTS" id="PR00320">
    <property type="entry name" value="GPROTEINBRPT"/>
</dbReference>
<dbReference type="InterPro" id="IPR036322">
    <property type="entry name" value="WD40_repeat_dom_sf"/>
</dbReference>
<dbReference type="SUPFAM" id="SSF50998">
    <property type="entry name" value="Quinoprotein alcohol dehydrogenase-like"/>
    <property type="match status" value="1"/>
</dbReference>
<dbReference type="InterPro" id="IPR011041">
    <property type="entry name" value="Quinoprot_gluc/sorb_DH_b-prop"/>
</dbReference>
<dbReference type="SMART" id="SM00320">
    <property type="entry name" value="WD40"/>
    <property type="match status" value="14"/>
</dbReference>
<evidence type="ECO:0000256" key="3">
    <source>
        <dbReference type="PROSITE-ProRule" id="PRU00221"/>
    </source>
</evidence>
<feature type="repeat" description="WD" evidence="3">
    <location>
        <begin position="1000"/>
        <end position="1017"/>
    </location>
</feature>
<dbReference type="GO" id="GO:0043531">
    <property type="term" value="F:ADP binding"/>
    <property type="evidence" value="ECO:0007669"/>
    <property type="project" value="InterPro"/>
</dbReference>
<accession>A0A0V7ZTM1</accession>
<feature type="repeat" description="WD" evidence="3">
    <location>
        <begin position="662"/>
        <end position="702"/>
    </location>
</feature>
<dbReference type="CDD" id="cd00200">
    <property type="entry name" value="WD40"/>
    <property type="match status" value="2"/>
</dbReference>
<dbReference type="PANTHER" id="PTHR19848:SF8">
    <property type="entry name" value="F-BOX AND WD REPEAT DOMAIN CONTAINING 7"/>
    <property type="match status" value="1"/>
</dbReference>
<feature type="repeat" description="WD" evidence="3">
    <location>
        <begin position="1158"/>
        <end position="1200"/>
    </location>
</feature>
<dbReference type="SUPFAM" id="SSF52540">
    <property type="entry name" value="P-loop containing nucleoside triphosphate hydrolases"/>
    <property type="match status" value="1"/>
</dbReference>
<comment type="caution">
    <text evidence="5">The sequence shown here is derived from an EMBL/GenBank/DDBJ whole genome shotgun (WGS) entry which is preliminary data.</text>
</comment>
<dbReference type="InterPro" id="IPR019775">
    <property type="entry name" value="WD40_repeat_CS"/>
</dbReference>
<evidence type="ECO:0000313" key="5">
    <source>
        <dbReference type="EMBL" id="KST67526.1"/>
    </source>
</evidence>
<sequence length="1320" mass="148061">MERQKQRRKRGVILTDIGLHKLTSAKHQAESLENDGAKFTLEELSFRTQLAPFTISKVLAGEEAVDKQTLEYFFYAFNLNLTQNDYTKPGSTKHTKIEKNFPNQGLESKISDFKPERQYFKQKTDWGEAVDVSIFFGRSQELMQLENWIVNSNCRLVALLGMGGVGKTSVSVKLAQQLEEKFEFVVWRSLRNSQTLEELLKSLLQFCAQGEDINTSENIGELIAQFIGYLRLRRCLIIIDNAESILASGDNSGYYQTGYEGYGQFWQQIAETPHQSCLLLTSREKPREIAALEGETLPVRSLNLEGLGEDAALELLQTKGFFSSYNAQWQYLIHHYGGNPLALKIVATTIRELFDGDVKEFCSQGTMVFGSIYDLLSQQFHRLSDLEKDLLYWLAVNREPVTLKKLRADFVLPVSPMKMLEALESLSRRSLIEKSKNLLDNINSTSKSTSASTKFTLQPVVMEYVTRRLIQQVTKEIEDKTRNLNVPAFAPSFAHKTFNTHALIQATAKDYIRITQTKLILQPVIEQLLLKLHHKQGIKTTLSNILYELQQTNFENIVSSPNPALEPGYAAGNILNLLCQIQTDLRGYNLSYLSIWQAYFQETPLQQVNFSHSDLSNSVFAKTFGVAMSAVFSQDGKTLVTGHSEGSIFLWNVNTGELLTTYKAHKGPIWSLIYINDSTFVSTSHDGTMKFWDISTGQCIKIFRGHQGSVYNAVLVPDGKTLISSGADCTIRIWNIATKECTKVLRGHTKGIWGITFTPDVFVEKEFLKEELTNKEFTDAGTTDTEHLTINSPIRGAIASASDDGNVKLWDMVTGECIHTFTDHREWVKRVVINSQGILASCSLDQTIRLWDIQSKSCIGVLHDCEHGIMAITFVGDKPNLLASCSVDGKIRLWDITTKKCIKIFQGHKNSVDNIVSNPQGTLLLSCSQDFSVRLWDIANGECIRTLKARHSWIGSVAYFSKFNSSNFNYLKLEPLKLEPSKLEPSKPTKSDPSGEQIALIASGSEDSIVRLWNLQTLGVKSLRGHTEYIFAVEFSPDGKIVASGSADLTIRLWNVETGECIKVLRGHKSLVTGLAFSPVSANLIGLQPKCGYLLASSSYDRTVRLWNPLTGELLYTLSEHYAMSVDFSPDGKSIAVGNFDDTVRIWDLETKECRQSFKGDTILTWRVAFHPQRDILATANSADMTVRLWDIPTGKCMNIFSGHTNWILGLTFSPDGNLLASCSSDRTIKLWDVVKGEYIVSIDACETWVMSVVFSSDGKTLISGDGDSTIKIWDVETFQCLQTLKIPRLYENMNLYKTTGLTEAQKTTLQELGSISVYS</sequence>
<feature type="repeat" description="WD" evidence="3">
    <location>
        <begin position="632"/>
        <end position="661"/>
    </location>
</feature>
<evidence type="ECO:0000256" key="1">
    <source>
        <dbReference type="ARBA" id="ARBA00022574"/>
    </source>
</evidence>
<dbReference type="Gene3D" id="2.130.10.10">
    <property type="entry name" value="YVTN repeat-like/Quinoprotein amine dehydrogenase"/>
    <property type="match status" value="5"/>
</dbReference>
<proteinExistence type="predicted"/>
<feature type="repeat" description="WD" evidence="3">
    <location>
        <begin position="1243"/>
        <end position="1284"/>
    </location>
</feature>
<dbReference type="Proteomes" id="UP000053372">
    <property type="component" value="Unassembled WGS sequence"/>
</dbReference>
<dbReference type="PROSITE" id="PS00678">
    <property type="entry name" value="WD_REPEATS_1"/>
    <property type="match status" value="7"/>
</dbReference>
<dbReference type="OrthoDB" id="567898at2"/>
<evidence type="ECO:0000313" key="6">
    <source>
        <dbReference type="Proteomes" id="UP000053372"/>
    </source>
</evidence>
<dbReference type="InterPro" id="IPR011047">
    <property type="entry name" value="Quinoprotein_ADH-like_sf"/>
</dbReference>
<dbReference type="PROSITE" id="PS50082">
    <property type="entry name" value="WD_REPEATS_2"/>
    <property type="match status" value="14"/>
</dbReference>
<evidence type="ECO:0000256" key="2">
    <source>
        <dbReference type="ARBA" id="ARBA00022737"/>
    </source>
</evidence>
<dbReference type="Pfam" id="PF00400">
    <property type="entry name" value="WD40"/>
    <property type="match status" value="13"/>
</dbReference>
<dbReference type="InterPro" id="IPR002182">
    <property type="entry name" value="NB-ARC"/>
</dbReference>
<dbReference type="InterPro" id="IPR020472">
    <property type="entry name" value="WD40_PAC1"/>
</dbReference>
<keyword evidence="1 3" id="KW-0853">WD repeat</keyword>
<keyword evidence="6" id="KW-1185">Reference proteome</keyword>
<dbReference type="InterPro" id="IPR027417">
    <property type="entry name" value="P-loop_NTPase"/>
</dbReference>
<dbReference type="InterPro" id="IPR001680">
    <property type="entry name" value="WD40_rpt"/>
</dbReference>
<feature type="repeat" description="WD" evidence="3">
    <location>
        <begin position="703"/>
        <end position="744"/>
    </location>
</feature>
<evidence type="ECO:0000259" key="4">
    <source>
        <dbReference type="Pfam" id="PF00931"/>
    </source>
</evidence>
<dbReference type="EMBL" id="LMTZ01000087">
    <property type="protein sequence ID" value="KST67526.1"/>
    <property type="molecule type" value="Genomic_DNA"/>
</dbReference>
<dbReference type="SUPFAM" id="SSF50952">
    <property type="entry name" value="Soluble quinoprotein glucose dehydrogenase"/>
    <property type="match status" value="1"/>
</dbReference>
<feature type="repeat" description="WD" evidence="3">
    <location>
        <begin position="1065"/>
        <end position="1117"/>
    </location>
</feature>
<dbReference type="Pfam" id="PF00931">
    <property type="entry name" value="NB-ARC"/>
    <property type="match status" value="1"/>
</dbReference>
<dbReference type="Gene3D" id="3.40.50.300">
    <property type="entry name" value="P-loop containing nucleotide triphosphate hydrolases"/>
    <property type="match status" value="1"/>
</dbReference>
<organism evidence="5 6">
    <name type="scientific">Mastigocoleus testarum BC008</name>
    <dbReference type="NCBI Taxonomy" id="371196"/>
    <lineage>
        <taxon>Bacteria</taxon>
        <taxon>Bacillati</taxon>
        <taxon>Cyanobacteriota</taxon>
        <taxon>Cyanophyceae</taxon>
        <taxon>Nostocales</taxon>
        <taxon>Hapalosiphonaceae</taxon>
        <taxon>Mastigocoleus</taxon>
    </lineage>
</organism>
<feature type="repeat" description="WD" evidence="3">
    <location>
        <begin position="1201"/>
        <end position="1242"/>
    </location>
</feature>
<keyword evidence="2" id="KW-0677">Repeat</keyword>
<feature type="repeat" description="WD" evidence="3">
    <location>
        <begin position="798"/>
        <end position="820"/>
    </location>
</feature>
<feature type="repeat" description="WD" evidence="3">
    <location>
        <begin position="862"/>
        <end position="904"/>
    </location>
</feature>
<dbReference type="PRINTS" id="PR00364">
    <property type="entry name" value="DISEASERSIST"/>
</dbReference>
<feature type="repeat" description="WD" evidence="3">
    <location>
        <begin position="821"/>
        <end position="861"/>
    </location>
</feature>
<dbReference type="PANTHER" id="PTHR19848">
    <property type="entry name" value="WD40 REPEAT PROTEIN"/>
    <property type="match status" value="1"/>
</dbReference>
<dbReference type="RefSeq" id="WP_027845655.1">
    <property type="nucleotide sequence ID" value="NZ_LMTZ01000087.1"/>
</dbReference>
<protein>
    <recommendedName>
        <fullName evidence="4">NB-ARC domain-containing protein</fullName>
    </recommendedName>
</protein>
<dbReference type="InterPro" id="IPR015943">
    <property type="entry name" value="WD40/YVTN_repeat-like_dom_sf"/>
</dbReference>
<feature type="repeat" description="WD" evidence="3">
    <location>
        <begin position="905"/>
        <end position="946"/>
    </location>
</feature>
<dbReference type="PROSITE" id="PS50294">
    <property type="entry name" value="WD_REPEATS_REGION"/>
    <property type="match status" value="8"/>
</dbReference>
<name>A0A0V7ZTM1_9CYAN</name>
<feature type="domain" description="NB-ARC" evidence="4">
    <location>
        <begin position="140"/>
        <end position="241"/>
    </location>
</feature>
<feature type="repeat" description="WD" evidence="3">
    <location>
        <begin position="1023"/>
        <end position="1064"/>
    </location>
</feature>
<dbReference type="SUPFAM" id="SSF50978">
    <property type="entry name" value="WD40 repeat-like"/>
    <property type="match status" value="1"/>
</dbReference>
<gene>
    <name evidence="5" type="ORF">BC008_30490</name>
</gene>